<evidence type="ECO:0000313" key="2">
    <source>
        <dbReference type="Proteomes" id="UP000009022"/>
    </source>
</evidence>
<dbReference type="KEGG" id="tad:TRIADDRAFT_28318"/>
<keyword evidence="2" id="KW-1185">Reference proteome</keyword>
<dbReference type="OMA" id="PIHMALQ"/>
<reference evidence="1 2" key="1">
    <citation type="journal article" date="2008" name="Nature">
        <title>The Trichoplax genome and the nature of placozoans.</title>
        <authorList>
            <person name="Srivastava M."/>
            <person name="Begovic E."/>
            <person name="Chapman J."/>
            <person name="Putnam N.H."/>
            <person name="Hellsten U."/>
            <person name="Kawashima T."/>
            <person name="Kuo A."/>
            <person name="Mitros T."/>
            <person name="Salamov A."/>
            <person name="Carpenter M.L."/>
            <person name="Signorovitch A.Y."/>
            <person name="Moreno M.A."/>
            <person name="Kamm K."/>
            <person name="Grimwood J."/>
            <person name="Schmutz J."/>
            <person name="Shapiro H."/>
            <person name="Grigoriev I.V."/>
            <person name="Buss L.W."/>
            <person name="Schierwater B."/>
            <person name="Dellaporta S.L."/>
            <person name="Rokhsar D.S."/>
        </authorList>
    </citation>
    <scope>NUCLEOTIDE SEQUENCE [LARGE SCALE GENOMIC DNA]</scope>
    <source>
        <strain evidence="1 2">Grell-BS-1999</strain>
    </source>
</reference>
<gene>
    <name evidence="1" type="ORF">TRIADDRAFT_28318</name>
</gene>
<proteinExistence type="predicted"/>
<sequence length="463" mass="52707">MQVSETDNKDDAYSRATIFEEDIGLDIHSCLQFLLELFERWLTPQTSQNITINLKREAAKSVLVLSDIFVNREHFQWMYDIFMELYKYHPAEDDVMMQYIVIGICKAVSVLGLDGQSVDKICRVIEFSLKSSYLSLQICGLFGVLYILEPHPMSSLTAFLDPLINYLTTKLSEVQLMSFGTSYQHTLVMLSAAFFIIEHYVDDIKDTNFFQLVLQIVVTMISASDEVTPPVIYHAIMRGLERIILSFTLTPDESDMIIKLSIDRLSMPSPERALSALGLLLTCMYAGKIESEANPGQELDAMANVHTIERVTILFDRIRKGLPSEATVVAHILPSVLEDFFSPQEIMNKVIGEFLSSQQPHPQLMAEVLFKVFENLQRQSQQTAVTKWVMLSIGSFTQRTPLAMAVWGLNCLLISASTNYWIRSLLPYVISRIGKLEQVDKQIFYTTALDFFVNKVCKCFDPF</sequence>
<dbReference type="InterPro" id="IPR016024">
    <property type="entry name" value="ARM-type_fold"/>
</dbReference>
<dbReference type="eggNOG" id="ENOG502QR1D">
    <property type="taxonomic scope" value="Eukaryota"/>
</dbReference>
<dbReference type="AlphaFoldDB" id="B3S349"/>
<dbReference type="PANTHER" id="PTHR10170">
    <property type="entry name" value="HUNTINGTON DISEASE PROTEIN"/>
    <property type="match status" value="1"/>
</dbReference>
<dbReference type="GO" id="GO:0005737">
    <property type="term" value="C:cytoplasm"/>
    <property type="evidence" value="ECO:0007669"/>
    <property type="project" value="InterPro"/>
</dbReference>
<dbReference type="Proteomes" id="UP000009022">
    <property type="component" value="Unassembled WGS sequence"/>
</dbReference>
<dbReference type="InParanoid" id="B3S349"/>
<dbReference type="PANTHER" id="PTHR10170:SF10">
    <property type="entry name" value="HUNTINGTIN"/>
    <property type="match status" value="1"/>
</dbReference>
<dbReference type="OrthoDB" id="8705621at2759"/>
<dbReference type="PRINTS" id="PR00375">
    <property type="entry name" value="HUNTINGTIN"/>
</dbReference>
<dbReference type="GeneID" id="6755808"/>
<dbReference type="Pfam" id="PF20927">
    <property type="entry name" value="Htt_C-HEAT"/>
    <property type="match status" value="1"/>
</dbReference>
<accession>B3S349</accession>
<dbReference type="GO" id="GO:0005634">
    <property type="term" value="C:nucleus"/>
    <property type="evidence" value="ECO:0007669"/>
    <property type="project" value="InterPro"/>
</dbReference>
<dbReference type="InterPro" id="IPR048413">
    <property type="entry name" value="Htt_C-HEAT_rpt"/>
</dbReference>
<organism evidence="1 2">
    <name type="scientific">Trichoplax adhaerens</name>
    <name type="common">Trichoplax reptans</name>
    <dbReference type="NCBI Taxonomy" id="10228"/>
    <lineage>
        <taxon>Eukaryota</taxon>
        <taxon>Metazoa</taxon>
        <taxon>Placozoa</taxon>
        <taxon>Uniplacotomia</taxon>
        <taxon>Trichoplacea</taxon>
        <taxon>Trichoplacidae</taxon>
        <taxon>Trichoplax</taxon>
    </lineage>
</organism>
<name>B3S349_TRIAD</name>
<dbReference type="EMBL" id="DS985248">
    <property type="protein sequence ID" value="EDV22907.1"/>
    <property type="molecule type" value="Genomic_DNA"/>
</dbReference>
<dbReference type="STRING" id="10228.B3S349"/>
<evidence type="ECO:0008006" key="3">
    <source>
        <dbReference type="Google" id="ProtNLM"/>
    </source>
</evidence>
<evidence type="ECO:0000313" key="1">
    <source>
        <dbReference type="EMBL" id="EDV22907.1"/>
    </source>
</evidence>
<dbReference type="InterPro" id="IPR028426">
    <property type="entry name" value="Huntingtin_fam"/>
</dbReference>
<dbReference type="CTD" id="6755808"/>
<dbReference type="RefSeq" id="XP_002114773.1">
    <property type="nucleotide sequence ID" value="XM_002114737.1"/>
</dbReference>
<dbReference type="HOGENOM" id="CLU_044299_0_0_1"/>
<dbReference type="InterPro" id="IPR000091">
    <property type="entry name" value="Huntingtin"/>
</dbReference>
<dbReference type="PhylomeDB" id="B3S349"/>
<dbReference type="SUPFAM" id="SSF48371">
    <property type="entry name" value="ARM repeat"/>
    <property type="match status" value="1"/>
</dbReference>
<protein>
    <recommendedName>
        <fullName evidence="3">Huntingtin</fullName>
    </recommendedName>
</protein>